<dbReference type="Gene3D" id="3.40.630.30">
    <property type="match status" value="1"/>
</dbReference>
<keyword evidence="3" id="KW-1185">Reference proteome</keyword>
<evidence type="ECO:0000313" key="2">
    <source>
        <dbReference type="EMBL" id="GAA4650225.1"/>
    </source>
</evidence>
<accession>A0ABP8V560</accession>
<dbReference type="PROSITE" id="PS51186">
    <property type="entry name" value="GNAT"/>
    <property type="match status" value="1"/>
</dbReference>
<evidence type="ECO:0000259" key="1">
    <source>
        <dbReference type="PROSITE" id="PS51186"/>
    </source>
</evidence>
<dbReference type="RefSeq" id="WP_345196340.1">
    <property type="nucleotide sequence ID" value="NZ_BAABFL010000376.1"/>
</dbReference>
<dbReference type="InterPro" id="IPR000182">
    <property type="entry name" value="GNAT_dom"/>
</dbReference>
<name>A0ABP8V560_9GAMM</name>
<dbReference type="Pfam" id="PF00583">
    <property type="entry name" value="Acetyltransf_1"/>
    <property type="match status" value="1"/>
</dbReference>
<evidence type="ECO:0000313" key="3">
    <source>
        <dbReference type="Proteomes" id="UP001500604"/>
    </source>
</evidence>
<comment type="caution">
    <text evidence="2">The sequence shown here is derived from an EMBL/GenBank/DDBJ whole genome shotgun (WGS) entry which is preliminary data.</text>
</comment>
<dbReference type="InterPro" id="IPR016181">
    <property type="entry name" value="Acyl_CoA_acyltransferase"/>
</dbReference>
<proteinExistence type="predicted"/>
<feature type="domain" description="N-acetyltransferase" evidence="1">
    <location>
        <begin position="63"/>
        <end position="225"/>
    </location>
</feature>
<gene>
    <name evidence="2" type="ORF">GCM10023116_25080</name>
</gene>
<dbReference type="Proteomes" id="UP001500604">
    <property type="component" value="Unassembled WGS sequence"/>
</dbReference>
<sequence length="225" mass="25720">MIYGNAPPREYGMIKSTNNSNNNDAEMIAYTAGTRFPLFDDYSVGILDDQAFLPLLEQYRAQVFANTLTFSAWEALNAGEQKALKTWQQHADSLVRLNLVLYQGDTFIGWSWGRQLDQETFYMASSAILKPWRRRGIYSALLRWLLTQLNAQGVQIVRSRHLATDNAIIIPKLKAGFVMTGMELSDVAGTLVQLSYFFNKQRRKILDFRAGFRLEDRGLLEHLSL</sequence>
<protein>
    <recommendedName>
        <fullName evidence="1">N-acetyltransferase domain-containing protein</fullName>
    </recommendedName>
</protein>
<organism evidence="2 3">
    <name type="scientific">Kistimonas scapharcae</name>
    <dbReference type="NCBI Taxonomy" id="1036133"/>
    <lineage>
        <taxon>Bacteria</taxon>
        <taxon>Pseudomonadati</taxon>
        <taxon>Pseudomonadota</taxon>
        <taxon>Gammaproteobacteria</taxon>
        <taxon>Oceanospirillales</taxon>
        <taxon>Endozoicomonadaceae</taxon>
        <taxon>Kistimonas</taxon>
    </lineage>
</organism>
<reference evidence="3" key="1">
    <citation type="journal article" date="2019" name="Int. J. Syst. Evol. Microbiol.">
        <title>The Global Catalogue of Microorganisms (GCM) 10K type strain sequencing project: providing services to taxonomists for standard genome sequencing and annotation.</title>
        <authorList>
            <consortium name="The Broad Institute Genomics Platform"/>
            <consortium name="The Broad Institute Genome Sequencing Center for Infectious Disease"/>
            <person name="Wu L."/>
            <person name="Ma J."/>
        </authorList>
    </citation>
    <scope>NUCLEOTIDE SEQUENCE [LARGE SCALE GENOMIC DNA]</scope>
    <source>
        <strain evidence="3">JCM 17805</strain>
    </source>
</reference>
<dbReference type="SUPFAM" id="SSF55729">
    <property type="entry name" value="Acyl-CoA N-acyltransferases (Nat)"/>
    <property type="match status" value="1"/>
</dbReference>
<dbReference type="CDD" id="cd04301">
    <property type="entry name" value="NAT_SF"/>
    <property type="match status" value="1"/>
</dbReference>
<dbReference type="EMBL" id="BAABFL010000376">
    <property type="protein sequence ID" value="GAA4650225.1"/>
    <property type="molecule type" value="Genomic_DNA"/>
</dbReference>